<sequence length="286" mass="32157">MSKLKKSITVRFFAIEAENSFFSEFISNYQANQNNDNQTRIINIRNKKHLVKASSCVQQSALDVFPVTIVRERNTWQTKATSDGKISSIAINQGIIGDPYFFSIIPELKVVIGFTSGPSVSLKSVGTSLLEQFSNNRTDKVKLELIPKEKEFSRLTEINDYSSLHFKIGTSSLSDVSENAPQLIKDLSSAPYLESNMQLALDFAIDEKEDTGLSKENVIEIVNYLSNHDDCTLLKVKGKNEDGSVVHLDFGNAFFNYKTEITTRHKYIDEKIAQEILEAALANFNH</sequence>
<accession>A0ABY3FIA2</accession>
<protein>
    <recommendedName>
        <fullName evidence="3">DUF4747 family protein</fullName>
    </recommendedName>
</protein>
<evidence type="ECO:0008006" key="3">
    <source>
        <dbReference type="Google" id="ProtNLM"/>
    </source>
</evidence>
<gene>
    <name evidence="1" type="ORF">FQP85_05160</name>
</gene>
<reference evidence="1 2" key="1">
    <citation type="submission" date="2019-07" db="EMBL/GenBank/DDBJ databases">
        <title>Diversity of Bacteria from Kongsfjorden, Arctic.</title>
        <authorList>
            <person name="Yu Y."/>
        </authorList>
    </citation>
    <scope>NUCLEOTIDE SEQUENCE [LARGE SCALE GENOMIC DNA]</scope>
    <source>
        <strain evidence="1 2">SM1927</strain>
    </source>
</reference>
<organism evidence="1 2">
    <name type="scientific">Pseudoalteromonas neustonica</name>
    <dbReference type="NCBI Taxonomy" id="1840331"/>
    <lineage>
        <taxon>Bacteria</taxon>
        <taxon>Pseudomonadati</taxon>
        <taxon>Pseudomonadota</taxon>
        <taxon>Gammaproteobacteria</taxon>
        <taxon>Alteromonadales</taxon>
        <taxon>Pseudoalteromonadaceae</taxon>
        <taxon>Pseudoalteromonas</taxon>
    </lineage>
</organism>
<dbReference type="RefSeq" id="WP_145234876.1">
    <property type="nucleotide sequence ID" value="NZ_VNFF01000004.1"/>
</dbReference>
<comment type="caution">
    <text evidence="1">The sequence shown here is derived from an EMBL/GenBank/DDBJ whole genome shotgun (WGS) entry which is preliminary data.</text>
</comment>
<keyword evidence="2" id="KW-1185">Reference proteome</keyword>
<dbReference type="Pfam" id="PF20505">
    <property type="entry name" value="DUF6731"/>
    <property type="match status" value="1"/>
</dbReference>
<evidence type="ECO:0000313" key="1">
    <source>
        <dbReference type="EMBL" id="TVU85041.1"/>
    </source>
</evidence>
<dbReference type="EMBL" id="VNFF01000004">
    <property type="protein sequence ID" value="TVU85041.1"/>
    <property type="molecule type" value="Genomic_DNA"/>
</dbReference>
<evidence type="ECO:0000313" key="2">
    <source>
        <dbReference type="Proteomes" id="UP000317938"/>
    </source>
</evidence>
<name>A0ABY3FIA2_9GAMM</name>
<dbReference type="Proteomes" id="UP000317938">
    <property type="component" value="Unassembled WGS sequence"/>
</dbReference>
<proteinExistence type="predicted"/>
<dbReference type="InterPro" id="IPR046618">
    <property type="entry name" value="DUF6731"/>
</dbReference>